<sequence>MKSILMTLALAVCFFSLAQNSGIKPGDQALFKECLNQEDPYFCTNESFKNLISKLITPTLTQEIKNSTYKDGLDISILFISDEQGKVMREDIEVYCENKNLQASARYLISKLPAFEPKSDKHLTRQSVHVYNLTFIPTPGYESYMLAPPLLTNKRIGYERLATYKNCEGDLHESQICFHKKVFEVIRKNVTLPETLVSYTDQINVFYLVNTDGSFILVDVVGGTQELHKETKKLKEDIKRAFTKIPPAQPALIRGIPTIQDFNLPVKTSMTIKNYSGN</sequence>
<comment type="caution">
    <text evidence="2">The sequence shown here is derived from an EMBL/GenBank/DDBJ whole genome shotgun (WGS) entry which is preliminary data.</text>
</comment>
<feature type="signal peptide" evidence="1">
    <location>
        <begin position="1"/>
        <end position="18"/>
    </location>
</feature>
<dbReference type="EMBL" id="JBHUMD010000007">
    <property type="protein sequence ID" value="MFD2601892.1"/>
    <property type="molecule type" value="Genomic_DNA"/>
</dbReference>
<name>A0ABW5NUZ9_9FLAO</name>
<evidence type="ECO:0000313" key="2">
    <source>
        <dbReference type="EMBL" id="MFD2601892.1"/>
    </source>
</evidence>
<dbReference type="RefSeq" id="WP_379820403.1">
    <property type="nucleotide sequence ID" value="NZ_JBHUMD010000007.1"/>
</dbReference>
<feature type="chain" id="PRO_5047030866" description="TonB protein C-terminal" evidence="1">
    <location>
        <begin position="19"/>
        <end position="278"/>
    </location>
</feature>
<evidence type="ECO:0008006" key="4">
    <source>
        <dbReference type="Google" id="ProtNLM"/>
    </source>
</evidence>
<dbReference type="Proteomes" id="UP001597480">
    <property type="component" value="Unassembled WGS sequence"/>
</dbReference>
<accession>A0ABW5NUZ9</accession>
<proteinExistence type="predicted"/>
<evidence type="ECO:0000313" key="3">
    <source>
        <dbReference type="Proteomes" id="UP001597480"/>
    </source>
</evidence>
<keyword evidence="3" id="KW-1185">Reference proteome</keyword>
<keyword evidence="1" id="KW-0732">Signal</keyword>
<protein>
    <recommendedName>
        <fullName evidence="4">TonB protein C-terminal</fullName>
    </recommendedName>
</protein>
<gene>
    <name evidence="2" type="ORF">ACFSR3_07485</name>
</gene>
<organism evidence="2 3">
    <name type="scientific">Flavobacterium suzhouense</name>
    <dbReference type="NCBI Taxonomy" id="1529638"/>
    <lineage>
        <taxon>Bacteria</taxon>
        <taxon>Pseudomonadati</taxon>
        <taxon>Bacteroidota</taxon>
        <taxon>Flavobacteriia</taxon>
        <taxon>Flavobacteriales</taxon>
        <taxon>Flavobacteriaceae</taxon>
        <taxon>Flavobacterium</taxon>
    </lineage>
</organism>
<evidence type="ECO:0000256" key="1">
    <source>
        <dbReference type="SAM" id="SignalP"/>
    </source>
</evidence>
<reference evidence="3" key="1">
    <citation type="journal article" date="2019" name="Int. J. Syst. Evol. Microbiol.">
        <title>The Global Catalogue of Microorganisms (GCM) 10K type strain sequencing project: providing services to taxonomists for standard genome sequencing and annotation.</title>
        <authorList>
            <consortium name="The Broad Institute Genomics Platform"/>
            <consortium name="The Broad Institute Genome Sequencing Center for Infectious Disease"/>
            <person name="Wu L."/>
            <person name="Ma J."/>
        </authorList>
    </citation>
    <scope>NUCLEOTIDE SEQUENCE [LARGE SCALE GENOMIC DNA]</scope>
    <source>
        <strain evidence="3">KCTC 42107</strain>
    </source>
</reference>